<proteinExistence type="predicted"/>
<dbReference type="Proteomes" id="UP000008311">
    <property type="component" value="Unassembled WGS sequence"/>
</dbReference>
<evidence type="ECO:0000256" key="1">
    <source>
        <dbReference type="SAM" id="MobiDB-lite"/>
    </source>
</evidence>
<sequence length="163" mass="16732">MGSTPRSGTAGPGRGGVEGTPSFPVLAAARLDECRLARDLPALSPIRTWGPPPACPTPGGGRVSELGDALHPRGGLGQRNDRDRRLDGAAVEAVQQVLPLRAHGDDVGQLHVAVAADAFRQAGQLGRDLQLVGAQAAQQLVHQGLVIADQLALDAALLGLAEQ</sequence>
<keyword evidence="3" id="KW-1185">Reference proteome</keyword>
<dbReference type="EMBL" id="EQ986077">
    <property type="protein sequence ID" value="EEF23436.1"/>
    <property type="molecule type" value="Genomic_DNA"/>
</dbReference>
<protein>
    <submittedName>
        <fullName evidence="2">Uncharacterized protein</fullName>
    </submittedName>
</protein>
<name>B9TL28_RICCO</name>
<reference evidence="3" key="1">
    <citation type="journal article" date="2010" name="Nat. Biotechnol.">
        <title>Draft genome sequence of the oilseed species Ricinus communis.</title>
        <authorList>
            <person name="Chan A.P."/>
            <person name="Crabtree J."/>
            <person name="Zhao Q."/>
            <person name="Lorenzi H."/>
            <person name="Orvis J."/>
            <person name="Puiu D."/>
            <person name="Melake-Berhan A."/>
            <person name="Jones K.M."/>
            <person name="Redman J."/>
            <person name="Chen G."/>
            <person name="Cahoon E.B."/>
            <person name="Gedil M."/>
            <person name="Stanke M."/>
            <person name="Haas B.J."/>
            <person name="Wortman J.R."/>
            <person name="Fraser-Liggett C.M."/>
            <person name="Ravel J."/>
            <person name="Rabinowicz P.D."/>
        </authorList>
    </citation>
    <scope>NUCLEOTIDE SEQUENCE [LARGE SCALE GENOMIC DNA]</scope>
    <source>
        <strain evidence="3">cv. Hale</strain>
    </source>
</reference>
<feature type="non-terminal residue" evidence="2">
    <location>
        <position position="163"/>
    </location>
</feature>
<dbReference type="AlphaFoldDB" id="B9TL28"/>
<gene>
    <name evidence="2" type="ORF">RCOM_1810230</name>
</gene>
<dbReference type="InParanoid" id="B9TL28"/>
<accession>B9TL28</accession>
<evidence type="ECO:0000313" key="3">
    <source>
        <dbReference type="Proteomes" id="UP000008311"/>
    </source>
</evidence>
<feature type="region of interest" description="Disordered" evidence="1">
    <location>
        <begin position="1"/>
        <end position="22"/>
    </location>
</feature>
<organism evidence="2 3">
    <name type="scientific">Ricinus communis</name>
    <name type="common">Castor bean</name>
    <dbReference type="NCBI Taxonomy" id="3988"/>
    <lineage>
        <taxon>Eukaryota</taxon>
        <taxon>Viridiplantae</taxon>
        <taxon>Streptophyta</taxon>
        <taxon>Embryophyta</taxon>
        <taxon>Tracheophyta</taxon>
        <taxon>Spermatophyta</taxon>
        <taxon>Magnoliopsida</taxon>
        <taxon>eudicotyledons</taxon>
        <taxon>Gunneridae</taxon>
        <taxon>Pentapetalae</taxon>
        <taxon>rosids</taxon>
        <taxon>fabids</taxon>
        <taxon>Malpighiales</taxon>
        <taxon>Euphorbiaceae</taxon>
        <taxon>Acalyphoideae</taxon>
        <taxon>Acalypheae</taxon>
        <taxon>Ricinus</taxon>
    </lineage>
</organism>
<evidence type="ECO:0000313" key="2">
    <source>
        <dbReference type="EMBL" id="EEF23436.1"/>
    </source>
</evidence>